<proteinExistence type="predicted"/>
<evidence type="ECO:0000256" key="1">
    <source>
        <dbReference type="SAM" id="MobiDB-lite"/>
    </source>
</evidence>
<gene>
    <name evidence="2" type="primary">Hypp2477</name>
    <name evidence="2" type="ORF">BLAG_LOCUS17181</name>
</gene>
<dbReference type="AlphaFoldDB" id="A0A8J9ZQW6"/>
<keyword evidence="3" id="KW-1185">Reference proteome</keyword>
<dbReference type="Proteomes" id="UP000838412">
    <property type="component" value="Chromosome 4"/>
</dbReference>
<protein>
    <submittedName>
        <fullName evidence="2">Hypp2477 protein</fullName>
    </submittedName>
</protein>
<dbReference type="EMBL" id="OV696689">
    <property type="protein sequence ID" value="CAH1261889.1"/>
    <property type="molecule type" value="Genomic_DNA"/>
</dbReference>
<accession>A0A8J9ZQW6</accession>
<organism evidence="2 3">
    <name type="scientific">Branchiostoma lanceolatum</name>
    <name type="common">Common lancelet</name>
    <name type="synonym">Amphioxus lanceolatum</name>
    <dbReference type="NCBI Taxonomy" id="7740"/>
    <lineage>
        <taxon>Eukaryota</taxon>
        <taxon>Metazoa</taxon>
        <taxon>Chordata</taxon>
        <taxon>Cephalochordata</taxon>
        <taxon>Leptocardii</taxon>
        <taxon>Amphioxiformes</taxon>
        <taxon>Branchiostomatidae</taxon>
        <taxon>Branchiostoma</taxon>
    </lineage>
</organism>
<feature type="compositionally biased region" description="Basic and acidic residues" evidence="1">
    <location>
        <begin position="150"/>
        <end position="161"/>
    </location>
</feature>
<sequence length="493" mass="56717">MLYLLRPKVAGKAQRLRGDAAQLLAELLQEHWLFCNVYTIATKNISTRILKFYEEFVTLLQTRKQRRNDQFFKKAEAFNNKAHELFDVFCQDSAVLKSLEKKHGVTMTDMEWEFLADQRTERKMYCEDFVDRKWMKAMERRQRDMQALDKMREDARREQEQNKLVASSQDSEESETDSQKMETDADVILSSSDESNGNCDKETCKEELPPKYQHIRESIRKVRPEFYETVDKLQSCYHMSKAQASAAVVVVENQLFGRRWKSHGESDVIDLDTLPESKSVRYAGKSIEVLALDEIVKEIMDCDEQVVVTYSHDGSKKQGAGSFSVQGITVKGRYRSLPTLSIASESRQNLADLKVAMLQILEAASGVASKTLFEKIDFVITDQTSHNFNVDELVAESLESEHIPDHLFCNVHPTLMFNRVITKLWAEIENTLGRDKIYSNFLVNATTSASSVTEQALDCMTRLINHDFDHKPWNKSRDFDIHATTKQICEPEG</sequence>
<name>A0A8J9ZQW6_BRALA</name>
<feature type="region of interest" description="Disordered" evidence="1">
    <location>
        <begin position="150"/>
        <end position="183"/>
    </location>
</feature>
<reference evidence="2" key="1">
    <citation type="submission" date="2022-01" db="EMBL/GenBank/DDBJ databases">
        <authorList>
            <person name="Braso-Vives M."/>
        </authorList>
    </citation>
    <scope>NUCLEOTIDE SEQUENCE</scope>
</reference>
<evidence type="ECO:0000313" key="3">
    <source>
        <dbReference type="Proteomes" id="UP000838412"/>
    </source>
</evidence>
<evidence type="ECO:0000313" key="2">
    <source>
        <dbReference type="EMBL" id="CAH1261889.1"/>
    </source>
</evidence>
<dbReference type="OrthoDB" id="9014577at2759"/>